<keyword evidence="3 7" id="KW-0812">Transmembrane</keyword>
<evidence type="ECO:0000256" key="5">
    <source>
        <dbReference type="ARBA" id="ARBA00023136"/>
    </source>
</evidence>
<sequence>MTLKSVCDKLNRTKKLDSNLMETPLKRCLTTTDMCFLGIGHMVGSGIYVLTGEVAKNIAGPAIVLSYAVAGLASFLAAICYAEFGTRVPRAGSAYVYTYVTMGEVWAFIIGWNIILEHMIGAAASSRAWSGYLDSLLGGPIRNGTINLIGTIQVDFLSPYPDLLAACVCLFVCLLMVVGVKGSTVVSNVLTCVNLAVIAVVICFGFFWADGTNWTEANGGNGFLPFGLTGVIAGAATCFYAFVGFDSIATCGEEAKNPSRSIPFATLIAMSVVTIAYILVSAALTLMVPYYEIVPSAALPEAFALKGVSWVKYMVAVGSLVGMTTSLYGALFALPRCLYAMACDGLIFEIFTRINPTVQMPLITVAVCGIFTSIITAIFDIDKLVEFMSIGTLMAYTVVSVSVIILRYQPQYKINVMSPEAIDIMPSSSKHDPDDENNDGDPAGKLKPVFGFLESVLDCEPGFVVTTSVLMMTLFVSAFCGIVQLASEELSKAVWWAVLLVVIFLGCAVICFLLICLYQQNPQPLAFKVPFVPLIPTISIFINVFLMTHLKAMTWMRFIVWMLLGFLIYFGYGIRHSKENEPLAAYSALLLSMEASKEPWGSMKETIHCPQMKTPDMDEDKRPIVAEEEITQ</sequence>
<feature type="domain" description="Cationic amino acid transporter C-terminal" evidence="8">
    <location>
        <begin position="527"/>
        <end position="577"/>
    </location>
</feature>
<evidence type="ECO:0000256" key="1">
    <source>
        <dbReference type="ARBA" id="ARBA00004141"/>
    </source>
</evidence>
<proteinExistence type="predicted"/>
<dbReference type="GO" id="GO:0005886">
    <property type="term" value="C:plasma membrane"/>
    <property type="evidence" value="ECO:0007669"/>
    <property type="project" value="TreeGrafter"/>
</dbReference>
<dbReference type="Pfam" id="PF13520">
    <property type="entry name" value="AA_permease_2"/>
    <property type="match status" value="1"/>
</dbReference>
<feature type="transmembrane region" description="Helical" evidence="7">
    <location>
        <begin position="264"/>
        <end position="290"/>
    </location>
</feature>
<feature type="compositionally biased region" description="Basic and acidic residues" evidence="6">
    <location>
        <begin position="615"/>
        <end position="625"/>
    </location>
</feature>
<evidence type="ECO:0000256" key="2">
    <source>
        <dbReference type="ARBA" id="ARBA00022448"/>
    </source>
</evidence>
<feature type="transmembrane region" description="Helical" evidence="7">
    <location>
        <begin position="493"/>
        <end position="518"/>
    </location>
</feature>
<dbReference type="Gene3D" id="1.20.1740.10">
    <property type="entry name" value="Amino acid/polyamine transporter I"/>
    <property type="match status" value="2"/>
</dbReference>
<evidence type="ECO:0000256" key="7">
    <source>
        <dbReference type="SAM" id="Phobius"/>
    </source>
</evidence>
<dbReference type="FunFam" id="1.20.1740.10:FF:000010">
    <property type="entry name" value="probable cationic amino acid transporter"/>
    <property type="match status" value="1"/>
</dbReference>
<protein>
    <submittedName>
        <fullName evidence="9">Cationic amino acid transporter 4</fullName>
    </submittedName>
</protein>
<feature type="transmembrane region" description="Helical" evidence="7">
    <location>
        <begin position="463"/>
        <end position="487"/>
    </location>
</feature>
<keyword evidence="2" id="KW-0813">Transport</keyword>
<feature type="transmembrane region" description="Helical" evidence="7">
    <location>
        <begin position="62"/>
        <end position="82"/>
    </location>
</feature>
<evidence type="ECO:0000256" key="4">
    <source>
        <dbReference type="ARBA" id="ARBA00022989"/>
    </source>
</evidence>
<dbReference type="InterPro" id="IPR002293">
    <property type="entry name" value="AA/rel_permease1"/>
</dbReference>
<feature type="transmembrane region" description="Helical" evidence="7">
    <location>
        <begin position="223"/>
        <end position="243"/>
    </location>
</feature>
<reference evidence="9" key="1">
    <citation type="submission" date="2018-11" db="EMBL/GenBank/DDBJ databases">
        <title>Venom-gland transcriptomics and venom proteomics of the Florida green centipede (Hemiscolopendra marginata) reveal sex-based variation in a centipede venom.</title>
        <authorList>
            <person name="Nystrom G.S."/>
            <person name="Ward M.J."/>
            <person name="Ellsworth S.A."/>
            <person name="Rokyta D.R."/>
        </authorList>
    </citation>
    <scope>NUCLEOTIDE SEQUENCE</scope>
    <source>
        <tissue evidence="9">Venom gland</tissue>
    </source>
</reference>
<evidence type="ECO:0000256" key="6">
    <source>
        <dbReference type="SAM" id="MobiDB-lite"/>
    </source>
</evidence>
<accession>A0A646QGA3</accession>
<dbReference type="PANTHER" id="PTHR43243">
    <property type="entry name" value="INNER MEMBRANE TRANSPORTER YGJI-RELATED"/>
    <property type="match status" value="1"/>
</dbReference>
<feature type="region of interest" description="Disordered" evidence="6">
    <location>
        <begin position="611"/>
        <end position="632"/>
    </location>
</feature>
<keyword evidence="5 7" id="KW-0472">Membrane</keyword>
<feature type="transmembrane region" description="Helical" evidence="7">
    <location>
        <begin position="192"/>
        <end position="211"/>
    </location>
</feature>
<evidence type="ECO:0000256" key="3">
    <source>
        <dbReference type="ARBA" id="ARBA00022692"/>
    </source>
</evidence>
<dbReference type="AlphaFoldDB" id="A0A646QGA3"/>
<dbReference type="InterPro" id="IPR029485">
    <property type="entry name" value="CAT_C"/>
</dbReference>
<dbReference type="Pfam" id="PF13906">
    <property type="entry name" value="AA_permease_C"/>
    <property type="match status" value="1"/>
</dbReference>
<feature type="transmembrane region" description="Helical" evidence="7">
    <location>
        <begin position="94"/>
        <end position="115"/>
    </location>
</feature>
<feature type="transmembrane region" description="Helical" evidence="7">
    <location>
        <begin position="362"/>
        <end position="381"/>
    </location>
</feature>
<feature type="transmembrane region" description="Helical" evidence="7">
    <location>
        <begin position="310"/>
        <end position="334"/>
    </location>
</feature>
<feature type="transmembrane region" description="Helical" evidence="7">
    <location>
        <begin position="525"/>
        <end position="546"/>
    </location>
</feature>
<comment type="subcellular location">
    <subcellularLocation>
        <location evidence="1">Membrane</location>
        <topology evidence="1">Multi-pass membrane protein</topology>
    </subcellularLocation>
</comment>
<name>A0A646QGA3_9MYRI</name>
<feature type="transmembrane region" description="Helical" evidence="7">
    <location>
        <begin position="28"/>
        <end position="50"/>
    </location>
</feature>
<evidence type="ECO:0000259" key="8">
    <source>
        <dbReference type="Pfam" id="PF13906"/>
    </source>
</evidence>
<dbReference type="PIRSF" id="PIRSF006060">
    <property type="entry name" value="AA_transporter"/>
    <property type="match status" value="1"/>
</dbReference>
<dbReference type="GO" id="GO:0015171">
    <property type="term" value="F:amino acid transmembrane transporter activity"/>
    <property type="evidence" value="ECO:0007669"/>
    <property type="project" value="TreeGrafter"/>
</dbReference>
<dbReference type="PANTHER" id="PTHR43243:SF4">
    <property type="entry name" value="CATIONIC AMINO ACID TRANSPORTER 4"/>
    <property type="match status" value="1"/>
</dbReference>
<feature type="transmembrane region" description="Helical" evidence="7">
    <location>
        <begin position="552"/>
        <end position="572"/>
    </location>
</feature>
<keyword evidence="4 7" id="KW-1133">Transmembrane helix</keyword>
<organism evidence="9">
    <name type="scientific">Hemiscolopendra marginata</name>
    <dbReference type="NCBI Taxonomy" id="943146"/>
    <lineage>
        <taxon>Eukaryota</taxon>
        <taxon>Metazoa</taxon>
        <taxon>Ecdysozoa</taxon>
        <taxon>Arthropoda</taxon>
        <taxon>Myriapoda</taxon>
        <taxon>Chilopoda</taxon>
        <taxon>Pleurostigmophora</taxon>
        <taxon>Scolopendromorpha</taxon>
        <taxon>Scolopendridae</taxon>
        <taxon>Hemiscolopendra</taxon>
    </lineage>
</organism>
<evidence type="ECO:0000313" key="9">
    <source>
        <dbReference type="EMBL" id="MUP40694.1"/>
    </source>
</evidence>
<dbReference type="EMBL" id="GHBY01000517">
    <property type="protein sequence ID" value="MUP40694.1"/>
    <property type="molecule type" value="Transcribed_RNA"/>
</dbReference>
<feature type="transmembrane region" description="Helical" evidence="7">
    <location>
        <begin position="163"/>
        <end position="180"/>
    </location>
</feature>
<feature type="transmembrane region" description="Helical" evidence="7">
    <location>
        <begin position="387"/>
        <end position="408"/>
    </location>
</feature>